<feature type="region of interest" description="Disordered" evidence="1">
    <location>
        <begin position="165"/>
        <end position="297"/>
    </location>
</feature>
<accession>A0AAW1S1H9</accession>
<evidence type="ECO:0000259" key="2">
    <source>
        <dbReference type="PROSITE" id="PS51782"/>
    </source>
</evidence>
<dbReference type="PROSITE" id="PS51782">
    <property type="entry name" value="LYSM"/>
    <property type="match status" value="1"/>
</dbReference>
<evidence type="ECO:0000313" key="4">
    <source>
        <dbReference type="Proteomes" id="UP001445335"/>
    </source>
</evidence>
<dbReference type="PANTHER" id="PTHR20932">
    <property type="entry name" value="LYSM AND PUTATIVE PEPTIDOGLYCAN-BINDING DOMAIN-CONTAINING PROTEIN"/>
    <property type="match status" value="1"/>
</dbReference>
<dbReference type="PANTHER" id="PTHR20932:SF8">
    <property type="entry name" value="LD22649P"/>
    <property type="match status" value="1"/>
</dbReference>
<proteinExistence type="predicted"/>
<dbReference type="InterPro" id="IPR018392">
    <property type="entry name" value="LysM"/>
</dbReference>
<feature type="compositionally biased region" description="Gly residues" evidence="1">
    <location>
        <begin position="272"/>
        <end position="290"/>
    </location>
</feature>
<dbReference type="SMART" id="SM00257">
    <property type="entry name" value="LysM"/>
    <property type="match status" value="1"/>
</dbReference>
<protein>
    <recommendedName>
        <fullName evidence="2">LysM domain-containing protein</fullName>
    </recommendedName>
</protein>
<dbReference type="Proteomes" id="UP001445335">
    <property type="component" value="Unassembled WGS sequence"/>
</dbReference>
<feature type="region of interest" description="Disordered" evidence="1">
    <location>
        <begin position="121"/>
        <end position="140"/>
    </location>
</feature>
<organism evidence="3 4">
    <name type="scientific">Elliptochloris bilobata</name>
    <dbReference type="NCBI Taxonomy" id="381761"/>
    <lineage>
        <taxon>Eukaryota</taxon>
        <taxon>Viridiplantae</taxon>
        <taxon>Chlorophyta</taxon>
        <taxon>core chlorophytes</taxon>
        <taxon>Trebouxiophyceae</taxon>
        <taxon>Trebouxiophyceae incertae sedis</taxon>
        <taxon>Elliptochloris clade</taxon>
        <taxon>Elliptochloris</taxon>
    </lineage>
</organism>
<sequence>MPDEQPTTSGGDASGETKQDAFFTHQVSKLDTLAGLAVKYNISVSDIKRSNGLLSDTAMFAKDTLLIPTRAMPPIGVEYSTWAGMIVTQYGRLPGNDAGAALTGRPPQQSTAVDQLQRYYGTGDTASEPGDFKPGQADERSSLLQRLGLAEASRSSSIEIEMTNFEQHSPSAGQPGVEYAGSRDGPSDERLRRRRAGEAWSPQREDLGGGAVEDTASSPPLPCSTVPSSAARPPLARNSAAGADPWRRSGGFDAGANGFPAGPARSISAGATGRGGSGGGSGGGGGNGSGGRKRDSLLEKLKRVASQPSLAIAGVPRMVKAAGGAIAPALGGVGAGLGLGPAGSAPASRTGSADGDRLAAGATLLTSALAKETVKKD</sequence>
<dbReference type="EMBL" id="JALJOU010000016">
    <property type="protein sequence ID" value="KAK9839447.1"/>
    <property type="molecule type" value="Genomic_DNA"/>
</dbReference>
<dbReference type="Pfam" id="PF01476">
    <property type="entry name" value="LysM"/>
    <property type="match status" value="1"/>
</dbReference>
<gene>
    <name evidence="3" type="ORF">WJX81_002611</name>
</gene>
<dbReference type="Gene3D" id="3.10.350.10">
    <property type="entry name" value="LysM domain"/>
    <property type="match status" value="1"/>
</dbReference>
<dbReference type="CDD" id="cd00118">
    <property type="entry name" value="LysM"/>
    <property type="match status" value="1"/>
</dbReference>
<comment type="caution">
    <text evidence="3">The sequence shown here is derived from an EMBL/GenBank/DDBJ whole genome shotgun (WGS) entry which is preliminary data.</text>
</comment>
<dbReference type="InterPro" id="IPR045030">
    <property type="entry name" value="LYSM1-4"/>
</dbReference>
<reference evidence="3 4" key="1">
    <citation type="journal article" date="2024" name="Nat. Commun.">
        <title>Phylogenomics reveals the evolutionary origins of lichenization in chlorophyte algae.</title>
        <authorList>
            <person name="Puginier C."/>
            <person name="Libourel C."/>
            <person name="Otte J."/>
            <person name="Skaloud P."/>
            <person name="Haon M."/>
            <person name="Grisel S."/>
            <person name="Petersen M."/>
            <person name="Berrin J.G."/>
            <person name="Delaux P.M."/>
            <person name="Dal Grande F."/>
            <person name="Keller J."/>
        </authorList>
    </citation>
    <scope>NUCLEOTIDE SEQUENCE [LARGE SCALE GENOMIC DNA]</scope>
    <source>
        <strain evidence="3 4">SAG 245.80</strain>
    </source>
</reference>
<dbReference type="InterPro" id="IPR036779">
    <property type="entry name" value="LysM_dom_sf"/>
</dbReference>
<evidence type="ECO:0000313" key="3">
    <source>
        <dbReference type="EMBL" id="KAK9839447.1"/>
    </source>
</evidence>
<name>A0AAW1S1H9_9CHLO</name>
<dbReference type="SUPFAM" id="SSF54106">
    <property type="entry name" value="LysM domain"/>
    <property type="match status" value="1"/>
</dbReference>
<feature type="domain" description="LysM" evidence="2">
    <location>
        <begin position="23"/>
        <end position="67"/>
    </location>
</feature>
<dbReference type="AlphaFoldDB" id="A0AAW1S1H9"/>
<evidence type="ECO:0000256" key="1">
    <source>
        <dbReference type="SAM" id="MobiDB-lite"/>
    </source>
</evidence>
<keyword evidence="4" id="KW-1185">Reference proteome</keyword>